<evidence type="ECO:0000313" key="2">
    <source>
        <dbReference type="Proteomes" id="UP000602124"/>
    </source>
</evidence>
<reference evidence="1" key="1">
    <citation type="submission" date="2020-12" db="EMBL/GenBank/DDBJ databases">
        <title>Devosia sp. MSA67 isolated from Mo River.</title>
        <authorList>
            <person name="Ma F."/>
            <person name="Zi Z."/>
        </authorList>
    </citation>
    <scope>NUCLEOTIDE SEQUENCE</scope>
    <source>
        <strain evidence="1">MSA67</strain>
    </source>
</reference>
<name>A0A934IW42_9HYPH</name>
<accession>A0A934IW42</accession>
<evidence type="ECO:0000313" key="1">
    <source>
        <dbReference type="EMBL" id="MBJ3784181.1"/>
    </source>
</evidence>
<comment type="caution">
    <text evidence="1">The sequence shown here is derived from an EMBL/GenBank/DDBJ whole genome shotgun (WGS) entry which is preliminary data.</text>
</comment>
<keyword evidence="2" id="KW-1185">Reference proteome</keyword>
<dbReference type="AlphaFoldDB" id="A0A934IW42"/>
<proteinExistence type="predicted"/>
<dbReference type="EMBL" id="JAEKMH010000001">
    <property type="protein sequence ID" value="MBJ3784181.1"/>
    <property type="molecule type" value="Genomic_DNA"/>
</dbReference>
<protein>
    <submittedName>
        <fullName evidence="1">Uncharacterized protein</fullName>
    </submittedName>
</protein>
<dbReference type="Proteomes" id="UP000602124">
    <property type="component" value="Unassembled WGS sequence"/>
</dbReference>
<dbReference type="RefSeq" id="WP_198875366.1">
    <property type="nucleotide sequence ID" value="NZ_JAEKMH010000001.1"/>
</dbReference>
<sequence length="64" mass="6727">MFTKDKAAFAKSAGHAKVTATLSSHAPPWLATAARETYFMGFPALLDLIAAVPPIGATCHGREL</sequence>
<gene>
    <name evidence="1" type="ORF">JEQ47_05570</name>
</gene>
<organism evidence="1 2">
    <name type="scientific">Devosia sediminis</name>
    <dbReference type="NCBI Taxonomy" id="2798801"/>
    <lineage>
        <taxon>Bacteria</taxon>
        <taxon>Pseudomonadati</taxon>
        <taxon>Pseudomonadota</taxon>
        <taxon>Alphaproteobacteria</taxon>
        <taxon>Hyphomicrobiales</taxon>
        <taxon>Devosiaceae</taxon>
        <taxon>Devosia</taxon>
    </lineage>
</organism>